<evidence type="ECO:0000313" key="2">
    <source>
        <dbReference type="Proteomes" id="UP000177953"/>
    </source>
</evidence>
<protein>
    <recommendedName>
        <fullName evidence="3">Thiaminase-2/PQQC domain-containing protein</fullName>
    </recommendedName>
</protein>
<dbReference type="Proteomes" id="UP000177953">
    <property type="component" value="Unassembled WGS sequence"/>
</dbReference>
<dbReference type="EMBL" id="MFPU01000053">
    <property type="protein sequence ID" value="OGH69295.1"/>
    <property type="molecule type" value="Genomic_DNA"/>
</dbReference>
<evidence type="ECO:0008006" key="3">
    <source>
        <dbReference type="Google" id="ProtNLM"/>
    </source>
</evidence>
<dbReference type="Gene3D" id="1.20.910.10">
    <property type="entry name" value="Heme oxygenase-like"/>
    <property type="match status" value="1"/>
</dbReference>
<evidence type="ECO:0000313" key="1">
    <source>
        <dbReference type="EMBL" id="OGH69295.1"/>
    </source>
</evidence>
<organism evidence="1 2">
    <name type="scientific">Candidatus Magasanikbacteria bacterium RIFCSPHIGHO2_01_FULL_47_8</name>
    <dbReference type="NCBI Taxonomy" id="1798673"/>
    <lineage>
        <taxon>Bacteria</taxon>
        <taxon>Candidatus Magasanikiibacteriota</taxon>
    </lineage>
</organism>
<comment type="caution">
    <text evidence="1">The sequence shown here is derived from an EMBL/GenBank/DDBJ whole genome shotgun (WGS) entry which is preliminary data.</text>
</comment>
<dbReference type="AlphaFoldDB" id="A0A1F6MCF1"/>
<reference evidence="1 2" key="1">
    <citation type="journal article" date="2016" name="Nat. Commun.">
        <title>Thousands of microbial genomes shed light on interconnected biogeochemical processes in an aquifer system.</title>
        <authorList>
            <person name="Anantharaman K."/>
            <person name="Brown C.T."/>
            <person name="Hug L.A."/>
            <person name="Sharon I."/>
            <person name="Castelle C.J."/>
            <person name="Probst A.J."/>
            <person name="Thomas B.C."/>
            <person name="Singh A."/>
            <person name="Wilkins M.J."/>
            <person name="Karaoz U."/>
            <person name="Brodie E.L."/>
            <person name="Williams K.H."/>
            <person name="Hubbard S.S."/>
            <person name="Banfield J.F."/>
        </authorList>
    </citation>
    <scope>NUCLEOTIDE SEQUENCE [LARGE SCALE GENOMIC DNA]</scope>
</reference>
<sequence>MTLIHKGGRVMGSSKTLQNILGMPQGVALQAAIMRKAASPSLDGLDDHERALRFIRSNLRGSYLFARFLVPSYAGAVFSSLTKFPPIDDELGPLISSIVDVVRGELTNNNVFERSGECHAHYHDALEAYEAAYGDMPQLEIDDFHRLESERGIHYALDHSSLWSPGSRAYARSLRACCRQPLATFILMSVNEELAPKIYDRVLASLSRHPRFDKFRHFIERHVQFDATGHGPVTLEWLECFISMARVGPMEVQTATELVLKAF</sequence>
<accession>A0A1F6MCF1</accession>
<dbReference type="Pfam" id="PF11251">
    <property type="entry name" value="DUF3050"/>
    <property type="match status" value="1"/>
</dbReference>
<gene>
    <name evidence="1" type="ORF">A2754_00475</name>
</gene>
<dbReference type="InterPro" id="IPR024423">
    <property type="entry name" value="DUF3050"/>
</dbReference>
<proteinExistence type="predicted"/>
<dbReference type="InterPro" id="IPR016084">
    <property type="entry name" value="Haem_Oase-like_multi-hlx"/>
</dbReference>
<name>A0A1F6MCF1_9BACT</name>